<comment type="similarity">
    <text evidence="1">Belongs to the glycosyltransferase 2 family.</text>
</comment>
<comment type="caution">
    <text evidence="6">The sequence shown here is derived from an EMBL/GenBank/DDBJ whole genome shotgun (WGS) entry which is preliminary data.</text>
</comment>
<evidence type="ECO:0000313" key="7">
    <source>
        <dbReference type="Proteomes" id="UP000267049"/>
    </source>
</evidence>
<feature type="domain" description="Glycosyltransferase 2-like" evidence="5">
    <location>
        <begin position="45"/>
        <end position="210"/>
    </location>
</feature>
<keyword evidence="7" id="KW-1185">Reference proteome</keyword>
<evidence type="ECO:0000256" key="2">
    <source>
        <dbReference type="ARBA" id="ARBA00022676"/>
    </source>
</evidence>
<dbReference type="SUPFAM" id="SSF53448">
    <property type="entry name" value="Nucleotide-diphospho-sugar transferases"/>
    <property type="match status" value="1"/>
</dbReference>
<dbReference type="RefSeq" id="WP_123088424.1">
    <property type="nucleotide sequence ID" value="NZ_RIBS01000005.1"/>
</dbReference>
<sequence length="378" mass="41990">MFEALLWSAIALLAYIYAGYPILAIALARIRPRTTDKGFVSASVTVVITAYNEERHIEQKIRNVLALDYPMGQIDVIVASDASSDGTDQIVLGLGLPNVRLLRVEGRRGKTACQNAAAAAASGDILLFTDATTLIETQALQAICRNFHDPAVGCVAGRLTYVAMQDDATGRGGTSYWNYEIMLRMAESALGSLIGVSGCLYAIRRDAYRAIAPDLISDFVVAMVVREQGLRTILEPDALCYEHTLDHPDRELSMRVRVGMRSLAALATQKRFLNPLRFGAFAWQLWSHKLLRYLSPVYWMIAFLANAALAMQGRYVWLLAMQLIVLLSGLVGFTPLRMFAKSRLLAQPYYFLLTNLASAVSLFRFLRGERIVTWTPLR</sequence>
<evidence type="ECO:0000313" key="6">
    <source>
        <dbReference type="EMBL" id="RNF83293.1"/>
    </source>
</evidence>
<dbReference type="InterPro" id="IPR001173">
    <property type="entry name" value="Glyco_trans_2-like"/>
</dbReference>
<evidence type="ECO:0000256" key="4">
    <source>
        <dbReference type="SAM" id="Phobius"/>
    </source>
</evidence>
<keyword evidence="4" id="KW-1133">Transmembrane helix</keyword>
<evidence type="ECO:0000256" key="1">
    <source>
        <dbReference type="ARBA" id="ARBA00006739"/>
    </source>
</evidence>
<dbReference type="GO" id="GO:0016757">
    <property type="term" value="F:glycosyltransferase activity"/>
    <property type="evidence" value="ECO:0007669"/>
    <property type="project" value="UniProtKB-KW"/>
</dbReference>
<gene>
    <name evidence="6" type="ORF">EER27_12435</name>
</gene>
<keyword evidence="3 6" id="KW-0808">Transferase</keyword>
<evidence type="ECO:0000256" key="3">
    <source>
        <dbReference type="ARBA" id="ARBA00022679"/>
    </source>
</evidence>
<evidence type="ECO:0000259" key="5">
    <source>
        <dbReference type="Pfam" id="PF00535"/>
    </source>
</evidence>
<dbReference type="AlphaFoldDB" id="A0A3M8SR97"/>
<feature type="transmembrane region" description="Helical" evidence="4">
    <location>
        <begin position="348"/>
        <end position="366"/>
    </location>
</feature>
<proteinExistence type="inferred from homology"/>
<feature type="transmembrane region" description="Helical" evidence="4">
    <location>
        <begin position="315"/>
        <end position="336"/>
    </location>
</feature>
<protein>
    <submittedName>
        <fullName evidence="6">Glycosyltransferase family 2 protein</fullName>
    </submittedName>
</protein>
<dbReference type="Pfam" id="PF00535">
    <property type="entry name" value="Glycos_transf_2"/>
    <property type="match status" value="1"/>
</dbReference>
<dbReference type="CDD" id="cd06439">
    <property type="entry name" value="CESA_like_1"/>
    <property type="match status" value="1"/>
</dbReference>
<dbReference type="InterPro" id="IPR029044">
    <property type="entry name" value="Nucleotide-diphossugar_trans"/>
</dbReference>
<organism evidence="6 7">
    <name type="scientific">Montanilutibacter psychrotolerans</name>
    <dbReference type="NCBI Taxonomy" id="1327343"/>
    <lineage>
        <taxon>Bacteria</taxon>
        <taxon>Pseudomonadati</taxon>
        <taxon>Pseudomonadota</taxon>
        <taxon>Gammaproteobacteria</taxon>
        <taxon>Lysobacterales</taxon>
        <taxon>Lysobacteraceae</taxon>
        <taxon>Montanilutibacter</taxon>
    </lineage>
</organism>
<dbReference type="Gene3D" id="3.90.550.10">
    <property type="entry name" value="Spore Coat Polysaccharide Biosynthesis Protein SpsA, Chain A"/>
    <property type="match status" value="1"/>
</dbReference>
<dbReference type="PANTHER" id="PTHR43630">
    <property type="entry name" value="POLY-BETA-1,6-N-ACETYL-D-GLUCOSAMINE SYNTHASE"/>
    <property type="match status" value="1"/>
</dbReference>
<feature type="transmembrane region" description="Helical" evidence="4">
    <location>
        <begin position="6"/>
        <end position="28"/>
    </location>
</feature>
<reference evidence="6 7" key="1">
    <citation type="submission" date="2018-11" db="EMBL/GenBank/DDBJ databases">
        <title>Lysobacter cryohumiis sp. nov., isolated from soil in the Tianshan Mountains, Xinjiang, China.</title>
        <authorList>
            <person name="Luo Y."/>
            <person name="Sheng H."/>
        </authorList>
    </citation>
    <scope>NUCLEOTIDE SEQUENCE [LARGE SCALE GENOMIC DNA]</scope>
    <source>
        <strain evidence="6 7">ZS60</strain>
    </source>
</reference>
<accession>A0A3M8SR97</accession>
<name>A0A3M8SR97_9GAMM</name>
<dbReference type="OrthoDB" id="9766971at2"/>
<dbReference type="PANTHER" id="PTHR43630:SF1">
    <property type="entry name" value="POLY-BETA-1,6-N-ACETYL-D-GLUCOSAMINE SYNTHASE"/>
    <property type="match status" value="1"/>
</dbReference>
<keyword evidence="4" id="KW-0472">Membrane</keyword>
<dbReference type="Proteomes" id="UP000267049">
    <property type="component" value="Unassembled WGS sequence"/>
</dbReference>
<keyword evidence="4" id="KW-0812">Transmembrane</keyword>
<dbReference type="EMBL" id="RIBS01000005">
    <property type="protein sequence ID" value="RNF83293.1"/>
    <property type="molecule type" value="Genomic_DNA"/>
</dbReference>
<keyword evidence="2" id="KW-0328">Glycosyltransferase</keyword>